<comment type="subcellular location">
    <subcellularLocation>
        <location evidence="1">Cell membrane</location>
        <topology evidence="1">Multi-pass membrane protein</topology>
    </subcellularLocation>
</comment>
<evidence type="ECO:0000256" key="3">
    <source>
        <dbReference type="ARBA" id="ARBA00022692"/>
    </source>
</evidence>
<keyword evidence="2" id="KW-1003">Cell membrane</keyword>
<dbReference type="PANTHER" id="PTHR32322">
    <property type="entry name" value="INNER MEMBRANE TRANSPORTER"/>
    <property type="match status" value="1"/>
</dbReference>
<feature type="transmembrane region" description="Helical" evidence="6">
    <location>
        <begin position="187"/>
        <end position="205"/>
    </location>
</feature>
<accession>A0ABX3PHJ2</accession>
<dbReference type="EMBL" id="MSPX01000003">
    <property type="protein sequence ID" value="OQP87513.1"/>
    <property type="molecule type" value="Genomic_DNA"/>
</dbReference>
<dbReference type="InterPro" id="IPR037185">
    <property type="entry name" value="EmrE-like"/>
</dbReference>
<feature type="transmembrane region" description="Helical" evidence="6">
    <location>
        <begin position="33"/>
        <end position="50"/>
    </location>
</feature>
<evidence type="ECO:0000256" key="1">
    <source>
        <dbReference type="ARBA" id="ARBA00004651"/>
    </source>
</evidence>
<dbReference type="SUPFAM" id="SSF103481">
    <property type="entry name" value="Multidrug resistance efflux transporter EmrE"/>
    <property type="match status" value="1"/>
</dbReference>
<protein>
    <recommendedName>
        <fullName evidence="7">EamA domain-containing protein</fullName>
    </recommendedName>
</protein>
<evidence type="ECO:0000259" key="7">
    <source>
        <dbReference type="Pfam" id="PF00892"/>
    </source>
</evidence>
<comment type="caution">
    <text evidence="8">The sequence shown here is derived from an EMBL/GenBank/DDBJ whole genome shotgun (WGS) entry which is preliminary data.</text>
</comment>
<proteinExistence type="predicted"/>
<dbReference type="PANTHER" id="PTHR32322:SF18">
    <property type="entry name" value="S-ADENOSYLMETHIONINE_S-ADENOSYLHOMOCYSTEINE TRANSPORTER"/>
    <property type="match status" value="1"/>
</dbReference>
<evidence type="ECO:0000313" key="9">
    <source>
        <dbReference type="Proteomes" id="UP000192652"/>
    </source>
</evidence>
<keyword evidence="9" id="KW-1185">Reference proteome</keyword>
<evidence type="ECO:0000256" key="2">
    <source>
        <dbReference type="ARBA" id="ARBA00022475"/>
    </source>
</evidence>
<keyword evidence="5 6" id="KW-0472">Membrane</keyword>
<feature type="transmembrane region" description="Helical" evidence="6">
    <location>
        <begin position="225"/>
        <end position="243"/>
    </location>
</feature>
<dbReference type="InterPro" id="IPR000620">
    <property type="entry name" value="EamA_dom"/>
</dbReference>
<feature type="transmembrane region" description="Helical" evidence="6">
    <location>
        <begin position="250"/>
        <end position="272"/>
    </location>
</feature>
<feature type="transmembrane region" description="Helical" evidence="6">
    <location>
        <begin position="94"/>
        <end position="111"/>
    </location>
</feature>
<keyword evidence="4 6" id="KW-1133">Transmembrane helix</keyword>
<name>A0ABX3PHJ2_9HYPH</name>
<dbReference type="Pfam" id="PF00892">
    <property type="entry name" value="EamA"/>
    <property type="match status" value="1"/>
</dbReference>
<evidence type="ECO:0000256" key="4">
    <source>
        <dbReference type="ARBA" id="ARBA00022989"/>
    </source>
</evidence>
<feature type="transmembrane region" description="Helical" evidence="6">
    <location>
        <begin position="123"/>
        <end position="143"/>
    </location>
</feature>
<dbReference type="Proteomes" id="UP000192652">
    <property type="component" value="Unassembled WGS sequence"/>
</dbReference>
<organism evidence="8 9">
    <name type="scientific">Xaviernesmea rhizosphaerae</name>
    <dbReference type="NCBI Taxonomy" id="1672749"/>
    <lineage>
        <taxon>Bacteria</taxon>
        <taxon>Pseudomonadati</taxon>
        <taxon>Pseudomonadota</taxon>
        <taxon>Alphaproteobacteria</taxon>
        <taxon>Hyphomicrobiales</taxon>
        <taxon>Rhizobiaceae</taxon>
        <taxon>Rhizobium/Agrobacterium group</taxon>
        <taxon>Xaviernesmea</taxon>
    </lineage>
</organism>
<dbReference type="RefSeq" id="WP_081174737.1">
    <property type="nucleotide sequence ID" value="NZ_MSPX01000003.1"/>
</dbReference>
<gene>
    <name evidence="8" type="ORF">BTR14_06200</name>
</gene>
<sequence length="316" mass="33104">MLAGLLFGLSTCALWGLTFVAPRAVAPFTPLDLAVARYGVFGLASLAFLLRGKTRRALLDIAPSRRLLGLMLGGAGYIGYFLAVAWAVNAAGAVLPPLITGLMPVILPLLAHRRSQTLSRRSLLAPLGLILIGLILVQLGTAAQTGTQMQPMTGAGLAFSVLALAIWIAYAQLNAMVLQAGDPPEPLAWTCLQGLGAAIGALVLLPWTSLSGGHHFSDAEVGSLVLWSLLMGLAGSFLATVFWSEAARRLPLALAAQLIVAETVFGMAYGLIYEMRLPTWAETAGAACQIFGVCLAIARFAEAAQALQPKGNTKCR</sequence>
<evidence type="ECO:0000256" key="6">
    <source>
        <dbReference type="SAM" id="Phobius"/>
    </source>
</evidence>
<evidence type="ECO:0000256" key="5">
    <source>
        <dbReference type="ARBA" id="ARBA00023136"/>
    </source>
</evidence>
<reference evidence="8 9" key="1">
    <citation type="journal article" date="2017" name="Antonie Van Leeuwenhoek">
        <title>Rhizobium rhizosphaerae sp. nov., a novel species isolated from rice rhizosphere.</title>
        <authorList>
            <person name="Zhao J.J."/>
            <person name="Zhang J."/>
            <person name="Zhang R.J."/>
            <person name="Zhang C.W."/>
            <person name="Yin H.Q."/>
            <person name="Zhang X.X."/>
        </authorList>
    </citation>
    <scope>NUCLEOTIDE SEQUENCE [LARGE SCALE GENOMIC DNA]</scope>
    <source>
        <strain evidence="8 9">RD15</strain>
    </source>
</reference>
<feature type="transmembrane region" description="Helical" evidence="6">
    <location>
        <begin position="155"/>
        <end position="175"/>
    </location>
</feature>
<feature type="domain" description="EamA" evidence="7">
    <location>
        <begin position="3"/>
        <end position="137"/>
    </location>
</feature>
<dbReference type="InterPro" id="IPR050638">
    <property type="entry name" value="AA-Vitamin_Transporters"/>
</dbReference>
<feature type="transmembrane region" description="Helical" evidence="6">
    <location>
        <begin position="70"/>
        <end position="88"/>
    </location>
</feature>
<keyword evidence="3 6" id="KW-0812">Transmembrane</keyword>
<evidence type="ECO:0000313" key="8">
    <source>
        <dbReference type="EMBL" id="OQP87513.1"/>
    </source>
</evidence>